<keyword evidence="2" id="KW-1185">Reference proteome</keyword>
<dbReference type="STRING" id="363999.A0A439CN03"/>
<gene>
    <name evidence="1" type="ORF">EKO27_g11572</name>
</gene>
<proteinExistence type="predicted"/>
<comment type="caution">
    <text evidence="1">The sequence shown here is derived from an EMBL/GenBank/DDBJ whole genome shotgun (WGS) entry which is preliminary data.</text>
</comment>
<dbReference type="GO" id="GO:0005737">
    <property type="term" value="C:cytoplasm"/>
    <property type="evidence" value="ECO:0007669"/>
    <property type="project" value="TreeGrafter"/>
</dbReference>
<name>A0A439CN03_9PEZI</name>
<evidence type="ECO:0008006" key="3">
    <source>
        <dbReference type="Google" id="ProtNLM"/>
    </source>
</evidence>
<feature type="non-terminal residue" evidence="1">
    <location>
        <position position="1"/>
    </location>
</feature>
<dbReference type="EMBL" id="RYZI01000760">
    <property type="protein sequence ID" value="RWA03538.1"/>
    <property type="molecule type" value="Genomic_DNA"/>
</dbReference>
<dbReference type="Proteomes" id="UP000286045">
    <property type="component" value="Unassembled WGS sequence"/>
</dbReference>
<sequence>VWLFMSVFAKTGAVVRVGDGLGQTTVVHVDDAARAYVLAADRAPDRTQNIYNLSSSASVTFREFTDAIAATMGLPVLEMGVAEAAEKASPLIAGFLSDRVRGSGDKARRELGWNPTEVSIVEDIRRGSYVQVAKELADAAGSGA</sequence>
<organism evidence="1 2">
    <name type="scientific">Xylaria grammica</name>
    <dbReference type="NCBI Taxonomy" id="363999"/>
    <lineage>
        <taxon>Eukaryota</taxon>
        <taxon>Fungi</taxon>
        <taxon>Dikarya</taxon>
        <taxon>Ascomycota</taxon>
        <taxon>Pezizomycotina</taxon>
        <taxon>Sordariomycetes</taxon>
        <taxon>Xylariomycetidae</taxon>
        <taxon>Xylariales</taxon>
        <taxon>Xylariaceae</taxon>
        <taxon>Xylaria</taxon>
    </lineage>
</organism>
<dbReference type="PANTHER" id="PTHR48079">
    <property type="entry name" value="PROTEIN YEEZ"/>
    <property type="match status" value="1"/>
</dbReference>
<dbReference type="Gene3D" id="3.40.50.720">
    <property type="entry name" value="NAD(P)-binding Rossmann-like Domain"/>
    <property type="match status" value="1"/>
</dbReference>
<dbReference type="InterPro" id="IPR036291">
    <property type="entry name" value="NAD(P)-bd_dom_sf"/>
</dbReference>
<reference evidence="1 2" key="1">
    <citation type="submission" date="2018-12" db="EMBL/GenBank/DDBJ databases">
        <title>Draft genome sequence of Xylaria grammica IHI A82.</title>
        <authorList>
            <person name="Buettner E."/>
            <person name="Kellner H."/>
        </authorList>
    </citation>
    <scope>NUCLEOTIDE SEQUENCE [LARGE SCALE GENOMIC DNA]</scope>
    <source>
        <strain evidence="1 2">IHI A82</strain>
    </source>
</reference>
<dbReference type="PANTHER" id="PTHR48079:SF5">
    <property type="entry name" value="DEPENDENT EPIMERASE_DEHYDRATASE, PUTATIVE (AFU_ORTHOLOGUE AFUA_7G00180)-RELATED"/>
    <property type="match status" value="1"/>
</dbReference>
<dbReference type="GO" id="GO:0004029">
    <property type="term" value="F:aldehyde dehydrogenase (NAD+) activity"/>
    <property type="evidence" value="ECO:0007669"/>
    <property type="project" value="TreeGrafter"/>
</dbReference>
<accession>A0A439CN03</accession>
<evidence type="ECO:0000313" key="2">
    <source>
        <dbReference type="Proteomes" id="UP000286045"/>
    </source>
</evidence>
<dbReference type="InterPro" id="IPR051783">
    <property type="entry name" value="NAD(P)-dependent_oxidoreduct"/>
</dbReference>
<evidence type="ECO:0000313" key="1">
    <source>
        <dbReference type="EMBL" id="RWA03538.1"/>
    </source>
</evidence>
<dbReference type="AlphaFoldDB" id="A0A439CN03"/>
<dbReference type="SUPFAM" id="SSF51735">
    <property type="entry name" value="NAD(P)-binding Rossmann-fold domains"/>
    <property type="match status" value="1"/>
</dbReference>
<protein>
    <recommendedName>
        <fullName evidence="3">NAD-dependent epimerase/dehydratase domain-containing protein</fullName>
    </recommendedName>
</protein>